<feature type="domain" description="Flagellin C-terminal" evidence="5">
    <location>
        <begin position="478"/>
        <end position="561"/>
    </location>
</feature>
<evidence type="ECO:0000259" key="4">
    <source>
        <dbReference type="Pfam" id="PF00669"/>
    </source>
</evidence>
<evidence type="ECO:0000256" key="2">
    <source>
        <dbReference type="ARBA" id="ARBA00023143"/>
    </source>
</evidence>
<evidence type="ECO:0000256" key="1">
    <source>
        <dbReference type="ARBA" id="ARBA00005709"/>
    </source>
</evidence>
<dbReference type="PANTHER" id="PTHR42792:SF2">
    <property type="entry name" value="FLAGELLIN"/>
    <property type="match status" value="1"/>
</dbReference>
<dbReference type="GO" id="GO:0009288">
    <property type="term" value="C:bacterial-type flagellum"/>
    <property type="evidence" value="ECO:0007669"/>
    <property type="project" value="UniProtKB-SubCell"/>
</dbReference>
<dbReference type="Pfam" id="PF00669">
    <property type="entry name" value="Flagellin_N"/>
    <property type="match status" value="1"/>
</dbReference>
<dbReference type="GO" id="GO:0005576">
    <property type="term" value="C:extracellular region"/>
    <property type="evidence" value="ECO:0007669"/>
    <property type="project" value="UniProtKB-SubCell"/>
</dbReference>
<keyword evidence="2 3" id="KW-0975">Bacterial flagellum</keyword>
<evidence type="ECO:0000313" key="7">
    <source>
        <dbReference type="Proteomes" id="UP000317023"/>
    </source>
</evidence>
<keyword evidence="6" id="KW-0969">Cilium</keyword>
<sequence length="563" mass="59361">MTSILTNTSALAALQTLRMIGSNMADTQRQVSSGLRVQTAADNAAYWSISTTMRSDNMALSAVSDALGLGAAKVDVAYAGMESTIDVLSEFRAKLVAAKEDGLDKGKIQTELDQLKDQLLSIATSASFNGVNWLNTNAPENLWELSSLPTSITSSFIRSADGSVRVGTTDIDVANVSLFNVGGGGALQKDIRSLGDIGGFREGEFTGIGNIGFQQFVFTGPFTFGAADHISFDLLLDASDLSAGVSYTVTLDKTLVDAALGRPDGVINDALDFSFVLGTAFDAAGIPAGSVARSFSGAYSQYTIGSREGTGEPGASVAVSNVISSFAPGNHGAGLENAPYYSLENDYPQWSFGFSGPFTVYRDVEFSFDIQVGNDAPVSISVTRDMVDTALGTSDGKINSAADMATVLDLAVEGKGLNVSASGAALVFDIDKTLYPLAARRSFMQIGNVSDNLGPAPDFDILDVDITDPANDLDHYLSGVDTMLQKVISGAAALGAVKTRIDMQESFMRTLMDSIDKGIGRLVDADMNESSTRLKALQTQEQLAIQSLQIANSNAENMMMLFR</sequence>
<dbReference type="InterPro" id="IPR046358">
    <property type="entry name" value="Flagellin_C"/>
</dbReference>
<feature type="domain" description="Flagellin N-terminal" evidence="4">
    <location>
        <begin position="4"/>
        <end position="136"/>
    </location>
</feature>
<keyword evidence="3" id="KW-0964">Secreted</keyword>
<dbReference type="InterPro" id="IPR001029">
    <property type="entry name" value="Flagellin_N"/>
</dbReference>
<evidence type="ECO:0000313" key="6">
    <source>
        <dbReference type="EMBL" id="TRB06604.1"/>
    </source>
</evidence>
<dbReference type="Gene3D" id="1.20.1330.10">
    <property type="entry name" value="f41 fragment of flagellin, N-terminal domain"/>
    <property type="match status" value="2"/>
</dbReference>
<reference evidence="6 7" key="1">
    <citation type="journal article" date="2019" name="Appl. Microbiol. Biotechnol.">
        <title>Differential efficiency of wild type rhizogenic strains for rol gene transformation of plants.</title>
        <authorList>
            <person name="Desmet S."/>
            <person name="De Keyser E."/>
            <person name="Van Vaerenbergh J."/>
            <person name="Baeyen S."/>
            <person name="Van Huylenbroeck J."/>
            <person name="Geelen D."/>
            <person name="Dhooghe E."/>
        </authorList>
    </citation>
    <scope>NUCLEOTIDE SEQUENCE [LARGE SCALE GENOMIC DNA]</scope>
    <source>
        <strain evidence="6 7">MAFF210266</strain>
    </source>
</reference>
<dbReference type="InterPro" id="IPR001492">
    <property type="entry name" value="Flagellin"/>
</dbReference>
<organism evidence="6 7">
    <name type="scientific">Agrobacterium tumefaciens</name>
    <dbReference type="NCBI Taxonomy" id="358"/>
    <lineage>
        <taxon>Bacteria</taxon>
        <taxon>Pseudomonadati</taxon>
        <taxon>Pseudomonadota</taxon>
        <taxon>Alphaproteobacteria</taxon>
        <taxon>Hyphomicrobiales</taxon>
        <taxon>Rhizobiaceae</taxon>
        <taxon>Rhizobium/Agrobacterium group</taxon>
        <taxon>Agrobacterium</taxon>
        <taxon>Agrobacterium tumefaciens complex</taxon>
    </lineage>
</organism>
<dbReference type="EMBL" id="SGOE01000003">
    <property type="protein sequence ID" value="TRB06604.1"/>
    <property type="molecule type" value="Genomic_DNA"/>
</dbReference>
<accession>A0A546Y0T0</accession>
<dbReference type="Pfam" id="PF00700">
    <property type="entry name" value="Flagellin_C"/>
    <property type="match status" value="1"/>
</dbReference>
<name>A0A546Y0T0_AGRTU</name>
<dbReference type="SUPFAM" id="SSF64518">
    <property type="entry name" value="Phase 1 flagellin"/>
    <property type="match status" value="1"/>
</dbReference>
<evidence type="ECO:0000259" key="5">
    <source>
        <dbReference type="Pfam" id="PF00700"/>
    </source>
</evidence>
<dbReference type="Proteomes" id="UP000317023">
    <property type="component" value="Unassembled WGS sequence"/>
</dbReference>
<dbReference type="PRINTS" id="PR00207">
    <property type="entry name" value="FLAGELLIN"/>
</dbReference>
<protein>
    <recommendedName>
        <fullName evidence="3">Flagellin</fullName>
    </recommendedName>
</protein>
<proteinExistence type="inferred from homology"/>
<comment type="similarity">
    <text evidence="1 3">Belongs to the bacterial flagellin family.</text>
</comment>
<dbReference type="AlphaFoldDB" id="A0A546Y0T0"/>
<comment type="caution">
    <text evidence="6">The sequence shown here is derived from an EMBL/GenBank/DDBJ whole genome shotgun (WGS) entry which is preliminary data.</text>
</comment>
<keyword evidence="6" id="KW-0282">Flagellum</keyword>
<dbReference type="PANTHER" id="PTHR42792">
    <property type="entry name" value="FLAGELLIN"/>
    <property type="match status" value="1"/>
</dbReference>
<gene>
    <name evidence="6" type="ORF">EXN61_14230</name>
</gene>
<keyword evidence="6" id="KW-0966">Cell projection</keyword>
<evidence type="ECO:0000256" key="3">
    <source>
        <dbReference type="RuleBase" id="RU362073"/>
    </source>
</evidence>
<comment type="subcellular location">
    <subcellularLocation>
        <location evidence="3">Secreted</location>
    </subcellularLocation>
    <subcellularLocation>
        <location evidence="3">Bacterial flagellum</location>
    </subcellularLocation>
</comment>
<dbReference type="GO" id="GO:0005198">
    <property type="term" value="F:structural molecule activity"/>
    <property type="evidence" value="ECO:0007669"/>
    <property type="project" value="UniProtKB-UniRule"/>
</dbReference>
<comment type="function">
    <text evidence="3">Flagellin is the subunit protein which polymerizes to form the filaments of bacterial flagella.</text>
</comment>